<feature type="compositionally biased region" description="Low complexity" evidence="1">
    <location>
        <begin position="169"/>
        <end position="189"/>
    </location>
</feature>
<keyword evidence="3" id="KW-1185">Reference proteome</keyword>
<dbReference type="EMBL" id="OX459126">
    <property type="protein sequence ID" value="CAI9117849.1"/>
    <property type="molecule type" value="Genomic_DNA"/>
</dbReference>
<dbReference type="AlphaFoldDB" id="A0AAV1EDU1"/>
<gene>
    <name evidence="2" type="ORF">OLC1_LOCUS23846</name>
</gene>
<feature type="region of interest" description="Disordered" evidence="1">
    <location>
        <begin position="231"/>
        <end position="263"/>
    </location>
</feature>
<dbReference type="Proteomes" id="UP001161247">
    <property type="component" value="Chromosome 9"/>
</dbReference>
<evidence type="ECO:0000313" key="2">
    <source>
        <dbReference type="EMBL" id="CAI9117849.1"/>
    </source>
</evidence>
<name>A0AAV1EDU1_OLDCO</name>
<feature type="region of interest" description="Disordered" evidence="1">
    <location>
        <begin position="131"/>
        <end position="191"/>
    </location>
</feature>
<protein>
    <submittedName>
        <fullName evidence="2">OLC1v1019334C1</fullName>
    </submittedName>
</protein>
<organism evidence="2 3">
    <name type="scientific">Oldenlandia corymbosa var. corymbosa</name>
    <dbReference type="NCBI Taxonomy" id="529605"/>
    <lineage>
        <taxon>Eukaryota</taxon>
        <taxon>Viridiplantae</taxon>
        <taxon>Streptophyta</taxon>
        <taxon>Embryophyta</taxon>
        <taxon>Tracheophyta</taxon>
        <taxon>Spermatophyta</taxon>
        <taxon>Magnoliopsida</taxon>
        <taxon>eudicotyledons</taxon>
        <taxon>Gunneridae</taxon>
        <taxon>Pentapetalae</taxon>
        <taxon>asterids</taxon>
        <taxon>lamiids</taxon>
        <taxon>Gentianales</taxon>
        <taxon>Rubiaceae</taxon>
        <taxon>Rubioideae</taxon>
        <taxon>Spermacoceae</taxon>
        <taxon>Hedyotis-Oldenlandia complex</taxon>
        <taxon>Oldenlandia</taxon>
    </lineage>
</organism>
<evidence type="ECO:0000256" key="1">
    <source>
        <dbReference type="SAM" id="MobiDB-lite"/>
    </source>
</evidence>
<evidence type="ECO:0000313" key="3">
    <source>
        <dbReference type="Proteomes" id="UP001161247"/>
    </source>
</evidence>
<proteinExistence type="predicted"/>
<feature type="compositionally biased region" description="Low complexity" evidence="1">
    <location>
        <begin position="250"/>
        <end position="263"/>
    </location>
</feature>
<accession>A0AAV1EDU1</accession>
<reference evidence="2" key="1">
    <citation type="submission" date="2023-03" db="EMBL/GenBank/DDBJ databases">
        <authorList>
            <person name="Julca I."/>
        </authorList>
    </citation>
    <scope>NUCLEOTIDE SEQUENCE</scope>
</reference>
<sequence length="404" mass="45532">MAEQRIWIECRYERIHKFCVRGGRLGYPFTRCPIISDADLDAFLDWYFFNKAARNGRPLLKDEHQKLFKEEIRAHARKNSKRSSIIFDAKRAYYTQIDETTIKNGFEIAMTWIQQYLMGAHLPNGHLDQISHQNGFHIPSHAPSPVNSNGSDPPNGYGSIQLDLRKSENSSPNSEYHYSSPESPPSNSSQIQVVPSHVLPVLLNSSTDVFIGIGANDEVLFRDNNDDPIINKEGLIQDGNRDPTNPGIYSISGSSSSDESVGSPEPYNVIQFPLNIQPWEQGSTSNPIQQAFYSREGALHTQRLTTQYFDWLKEIGHDTNMMERHSIMWDWQLMRERKLQNGAPLFDVGINLLTSADNFECPTASVSQPLRPPLLGLGPQIFALLSDDESSNTLANSRAVPSIQ</sequence>